<reference evidence="1 2" key="1">
    <citation type="journal article" date="2019" name="Int. J. Syst. Evol. Microbiol.">
        <title>The Global Catalogue of Microorganisms (GCM) 10K type strain sequencing project: providing services to taxonomists for standard genome sequencing and annotation.</title>
        <authorList>
            <consortium name="The Broad Institute Genomics Platform"/>
            <consortium name="The Broad Institute Genome Sequencing Center for Infectious Disease"/>
            <person name="Wu L."/>
            <person name="Ma J."/>
        </authorList>
    </citation>
    <scope>NUCLEOTIDE SEQUENCE [LARGE SCALE GENOMIC DNA]</scope>
    <source>
        <strain evidence="1 2">JCM 16365</strain>
    </source>
</reference>
<sequence length="114" mass="12499">MPFRSLEILESWLVEFRELGYPIAGTVKVIPQDSEFGSDTGLVGVRLMNAQTVTYIQPAEAGSTTWVVTFEARDTDLQLDAAGAFRLSMELAMVSALCTFLQTKSKAYMANLAV</sequence>
<evidence type="ECO:0000313" key="2">
    <source>
        <dbReference type="Proteomes" id="UP001500274"/>
    </source>
</evidence>
<dbReference type="EMBL" id="BAAARI010000017">
    <property type="protein sequence ID" value="GAA2587242.1"/>
    <property type="molecule type" value="Genomic_DNA"/>
</dbReference>
<accession>A0ABN3PK86</accession>
<name>A0ABN3PK86_9MICO</name>
<evidence type="ECO:0000313" key="1">
    <source>
        <dbReference type="EMBL" id="GAA2587242.1"/>
    </source>
</evidence>
<comment type="caution">
    <text evidence="1">The sequence shown here is derived from an EMBL/GenBank/DDBJ whole genome shotgun (WGS) entry which is preliminary data.</text>
</comment>
<dbReference type="Proteomes" id="UP001500274">
    <property type="component" value="Unassembled WGS sequence"/>
</dbReference>
<gene>
    <name evidence="1" type="ORF">GCM10009862_27870</name>
</gene>
<proteinExistence type="predicted"/>
<evidence type="ECO:0008006" key="3">
    <source>
        <dbReference type="Google" id="ProtNLM"/>
    </source>
</evidence>
<keyword evidence="2" id="KW-1185">Reference proteome</keyword>
<organism evidence="1 2">
    <name type="scientific">Microbacterium binotii</name>
    <dbReference type="NCBI Taxonomy" id="462710"/>
    <lineage>
        <taxon>Bacteria</taxon>
        <taxon>Bacillati</taxon>
        <taxon>Actinomycetota</taxon>
        <taxon>Actinomycetes</taxon>
        <taxon>Micrococcales</taxon>
        <taxon>Microbacteriaceae</taxon>
        <taxon>Microbacterium</taxon>
    </lineage>
</organism>
<protein>
    <recommendedName>
        <fullName evidence="3">SRPBCC family protein</fullName>
    </recommendedName>
</protein>